<dbReference type="Gene3D" id="3.40.50.12780">
    <property type="entry name" value="N-terminal domain of ligase-like"/>
    <property type="match status" value="1"/>
</dbReference>
<comment type="similarity">
    <text evidence="1">Belongs to the ATP-dependent AMP-binding enzyme family.</text>
</comment>
<evidence type="ECO:0000313" key="6">
    <source>
        <dbReference type="Proteomes" id="UP000017700"/>
    </source>
</evidence>
<dbReference type="KEGG" id="sera:Ser39006_002090"/>
<dbReference type="Pfam" id="PF00501">
    <property type="entry name" value="AMP-binding"/>
    <property type="match status" value="1"/>
</dbReference>
<dbReference type="SUPFAM" id="SSF56801">
    <property type="entry name" value="Acetyl-CoA synthetase-like"/>
    <property type="match status" value="1"/>
</dbReference>
<keyword evidence="2" id="KW-0436">Ligase</keyword>
<keyword evidence="6" id="KW-1185">Reference proteome</keyword>
<dbReference type="InterPro" id="IPR042099">
    <property type="entry name" value="ANL_N_sf"/>
</dbReference>
<gene>
    <name evidence="4" type="ORF">CWC46_02090</name>
    <name evidence="5" type="ORF">Ser39006_002090</name>
</gene>
<evidence type="ECO:0000256" key="2">
    <source>
        <dbReference type="ARBA" id="ARBA00022598"/>
    </source>
</evidence>
<dbReference type="Gene3D" id="3.30.300.30">
    <property type="match status" value="1"/>
</dbReference>
<dbReference type="Proteomes" id="UP000017700">
    <property type="component" value="Chromosome"/>
</dbReference>
<dbReference type="OrthoDB" id="9757559at2"/>
<reference evidence="4 7" key="3">
    <citation type="submission" date="2017-11" db="EMBL/GenBank/DDBJ databases">
        <title>Complete genome sequence of Serratia sp. ATCC 39006 LacA.</title>
        <authorList>
            <person name="Hampton H.G."/>
            <person name="Jackson S.A."/>
            <person name="Jauregui R."/>
            <person name="Poulter G.T.M."/>
            <person name="Salmond G.P.C."/>
            <person name="Fineran P.C."/>
        </authorList>
    </citation>
    <scope>NUCLEOTIDE SEQUENCE [LARGE SCALE GENOMIC DNA]</scope>
    <source>
        <strain evidence="4 7">ATCC 39006</strain>
    </source>
</reference>
<dbReference type="InterPro" id="IPR000873">
    <property type="entry name" value="AMP-dep_synth/lig_dom"/>
</dbReference>
<evidence type="ECO:0000313" key="5">
    <source>
        <dbReference type="EMBL" id="AUH03035.1"/>
    </source>
</evidence>
<sequence length="475" mass="51952">MTLFAAIKHWATTSPERIALNNGEQQLTYRQLNEKINNLAQLLTQQGITRLALQLDNSIEWALVDLACLKAGIIIIPMPLFFSQEQQTWLLENSGADALIGAERSGWEATPIGRLPLYRYQPQQVPTVPAGTAKITYTSGTTGQPKGVCLSLRGMERTSQSLAERIDHLPLHRHLTLLPFATLLENITGLYVPLLLGAESVILPLHQVGFTGSSQFSIDVLAQVLSQWRPHSLVLVPELLRLLTSLAGKNRECVSSLCFVAVGGGKVAPDLLLLARQEGIPVYEGYGLSECGSVVSLNIPGDDQPGSTGRPLPHCEISFSAQHEIRVKGASMLGYLGGDTVPESIATGDLGRLDDAGFLHVDGRLKNVQINAFGRNFSPEWIETEAMLYSAISHLVVFGDGLPVNVALVHPVPGKEKDLSTQIDTLNEKLPDYARIHHFIVTNLSNSALMTSNGRLRRAAIYLRFQEQIQRAIQE</sequence>
<dbReference type="EMBL" id="CP025085">
    <property type="protein sequence ID" value="AUG98720.1"/>
    <property type="molecule type" value="Genomic_DNA"/>
</dbReference>
<dbReference type="InterPro" id="IPR045851">
    <property type="entry name" value="AMP-bd_C_sf"/>
</dbReference>
<proteinExistence type="inferred from homology"/>
<reference evidence="5 6" key="1">
    <citation type="journal article" date="2013" name="Genome Announc.">
        <title>Draft genome sequence of Serratia sp. strain ATCC 39006, a model bacterium for analysis of the biosynthesis and regulation of prodigiosin, a carbapenem, and gas vesicles.</title>
        <authorList>
            <person name="Fineran P.C."/>
            <person name="Iglesias Cans M.C."/>
            <person name="Ramsay J.P."/>
            <person name="Wilf N.M."/>
            <person name="Cossyleon D."/>
            <person name="McNeil M.B."/>
            <person name="Williamson N.R."/>
            <person name="Monson R.E."/>
            <person name="Becher S.A."/>
            <person name="Stanton J.A."/>
            <person name="Brugger K."/>
            <person name="Brown S.D."/>
            <person name="Salmond G.P."/>
        </authorList>
    </citation>
    <scope>NUCLEOTIDE SEQUENCE [LARGE SCALE GENOMIC DNA]</scope>
    <source>
        <strain evidence="5">ATCC 39006</strain>
        <strain evidence="6">ATCC 39006 / SC 11482</strain>
    </source>
</reference>
<evidence type="ECO:0000259" key="3">
    <source>
        <dbReference type="Pfam" id="PF00501"/>
    </source>
</evidence>
<dbReference type="InterPro" id="IPR050237">
    <property type="entry name" value="ATP-dep_AMP-bd_enzyme"/>
</dbReference>
<protein>
    <submittedName>
        <fullName evidence="5">Long-chain acyl-CoA synthetase</fullName>
    </submittedName>
</protein>
<organism evidence="5 6">
    <name type="scientific">Serratia sp. (strain ATCC 39006)</name>
    <name type="common">Prodigiosinella confusarubida</name>
    <dbReference type="NCBI Taxonomy" id="104623"/>
    <lineage>
        <taxon>Bacteria</taxon>
        <taxon>Pseudomonadati</taxon>
        <taxon>Pseudomonadota</taxon>
        <taxon>Gammaproteobacteria</taxon>
        <taxon>Enterobacterales</taxon>
        <taxon>Pectobacteriaceae</taxon>
        <taxon>Prodigiosinella</taxon>
    </lineage>
</organism>
<dbReference type="KEGG" id="serq:CWC46_02090"/>
<evidence type="ECO:0000313" key="4">
    <source>
        <dbReference type="EMBL" id="AUG98720.1"/>
    </source>
</evidence>
<reference evidence="5" key="4">
    <citation type="submission" date="2017-11" db="EMBL/GenBank/DDBJ databases">
        <title>Complete genome sequence of Serratia sp. ATCC 39006.</title>
        <authorList>
            <person name="Hampton H.G."/>
            <person name="Jackson S.A."/>
            <person name="Jauregui R."/>
            <person name="Poulter G.T.M."/>
            <person name="Salmond G.P.C."/>
            <person name="Fineran P.C."/>
        </authorList>
    </citation>
    <scope>NUCLEOTIDE SEQUENCE</scope>
    <source>
        <strain evidence="5">ATCC 39006</strain>
    </source>
</reference>
<reference evidence="5" key="2">
    <citation type="submission" date="2013-09" db="EMBL/GenBank/DDBJ databases">
        <authorList>
            <person name="Wang G."/>
            <person name="Yang Y."/>
            <person name="Su Y."/>
        </authorList>
    </citation>
    <scope>NUCLEOTIDE SEQUENCE</scope>
    <source>
        <strain evidence="5">ATCC 39006</strain>
    </source>
</reference>
<dbReference type="PANTHER" id="PTHR43767:SF8">
    <property type="entry name" value="LONG-CHAIN-FATTY-ACID--COA LIGASE"/>
    <property type="match status" value="1"/>
</dbReference>
<dbReference type="EMBL" id="CP025084">
    <property type="protein sequence ID" value="AUH03035.1"/>
    <property type="molecule type" value="Genomic_DNA"/>
</dbReference>
<dbReference type="InterPro" id="IPR020845">
    <property type="entry name" value="AMP-binding_CS"/>
</dbReference>
<dbReference type="PANTHER" id="PTHR43767">
    <property type="entry name" value="LONG-CHAIN-FATTY-ACID--COA LIGASE"/>
    <property type="match status" value="1"/>
</dbReference>
<evidence type="ECO:0000313" key="7">
    <source>
        <dbReference type="Proteomes" id="UP000233778"/>
    </source>
</evidence>
<dbReference type="AlphaFoldDB" id="A0A2I5T2B0"/>
<dbReference type="GO" id="GO:0016874">
    <property type="term" value="F:ligase activity"/>
    <property type="evidence" value="ECO:0007669"/>
    <property type="project" value="UniProtKB-KW"/>
</dbReference>
<name>A0A2I5T2B0_SERS3</name>
<dbReference type="PROSITE" id="PS00455">
    <property type="entry name" value="AMP_BINDING"/>
    <property type="match status" value="1"/>
</dbReference>
<dbReference type="RefSeq" id="WP_021013813.1">
    <property type="nucleotide sequence ID" value="NZ_CP025084.1"/>
</dbReference>
<accession>A0A2I5T2B0</accession>
<dbReference type="STRING" id="104623.Ser39006_00538"/>
<feature type="domain" description="AMP-dependent synthetase/ligase" evidence="3">
    <location>
        <begin position="8"/>
        <end position="317"/>
    </location>
</feature>
<dbReference type="Proteomes" id="UP000233778">
    <property type="component" value="Chromosome"/>
</dbReference>
<evidence type="ECO:0000256" key="1">
    <source>
        <dbReference type="ARBA" id="ARBA00006432"/>
    </source>
</evidence>
<dbReference type="Pfam" id="PF23562">
    <property type="entry name" value="AMP-binding_C_3"/>
    <property type="match status" value="1"/>
</dbReference>